<dbReference type="EMBL" id="FPBO01000074">
    <property type="protein sequence ID" value="SFV17783.1"/>
    <property type="molecule type" value="Genomic_DNA"/>
</dbReference>
<proteinExistence type="predicted"/>
<reference evidence="2" key="1">
    <citation type="submission" date="2016-10" db="EMBL/GenBank/DDBJ databases">
        <authorList>
            <person name="Varghese N."/>
            <person name="Submissions S."/>
        </authorList>
    </citation>
    <scope>NUCLEOTIDE SEQUENCE [LARGE SCALE GENOMIC DNA]</scope>
    <source>
        <strain evidence="2">CGMCC 1.11014</strain>
    </source>
</reference>
<feature type="non-terminal residue" evidence="1">
    <location>
        <position position="46"/>
    </location>
</feature>
<dbReference type="AlphaFoldDB" id="A0A1I7M788"/>
<keyword evidence="2" id="KW-1185">Reference proteome</keyword>
<evidence type="ECO:0000313" key="2">
    <source>
        <dbReference type="Proteomes" id="UP000199391"/>
    </source>
</evidence>
<gene>
    <name evidence="1" type="ORF">SAMN05216552_107413</name>
</gene>
<name>A0A1I7M788_9BURK</name>
<organism evidence="1 2">
    <name type="scientific">Pseudoduganella namucuonensis</name>
    <dbReference type="NCBI Taxonomy" id="1035707"/>
    <lineage>
        <taxon>Bacteria</taxon>
        <taxon>Pseudomonadati</taxon>
        <taxon>Pseudomonadota</taxon>
        <taxon>Betaproteobacteria</taxon>
        <taxon>Burkholderiales</taxon>
        <taxon>Oxalobacteraceae</taxon>
        <taxon>Telluria group</taxon>
        <taxon>Pseudoduganella</taxon>
    </lineage>
</organism>
<accession>A0A1I7M788</accession>
<dbReference type="STRING" id="1035707.SAMN05216552_107413"/>
<protein>
    <submittedName>
        <fullName evidence="1">3-methylcrotonyl-CoA carboxylase beta subunit</fullName>
    </submittedName>
</protein>
<dbReference type="Proteomes" id="UP000199391">
    <property type="component" value="Unassembled WGS sequence"/>
</dbReference>
<sequence length="46" mass="4786">MPNIESKLNPRGEDFKSNAAAMQALVDDLRDKVAKLAQGGGEAASA</sequence>
<evidence type="ECO:0000313" key="1">
    <source>
        <dbReference type="EMBL" id="SFV17783.1"/>
    </source>
</evidence>